<protein>
    <submittedName>
        <fullName evidence="2">Sugar-transfer associated ATP-grasp domain-containing protein</fullName>
    </submittedName>
</protein>
<organism evidence="2">
    <name type="scientific">Proteinivorax hydrogeniformans</name>
    <dbReference type="NCBI Taxonomy" id="1826727"/>
    <lineage>
        <taxon>Bacteria</taxon>
        <taxon>Bacillati</taxon>
        <taxon>Bacillota</taxon>
        <taxon>Clostridia</taxon>
        <taxon>Eubacteriales</taxon>
        <taxon>Proteinivoracaceae</taxon>
        <taxon>Proteinivorax</taxon>
    </lineage>
</organism>
<dbReference type="Gene3D" id="3.30.470.20">
    <property type="entry name" value="ATP-grasp fold, B domain"/>
    <property type="match status" value="1"/>
</dbReference>
<dbReference type="PANTHER" id="PTHR21621">
    <property type="entry name" value="RIBOSOMAL PROTEIN S6 MODIFICATION PROTEIN"/>
    <property type="match status" value="1"/>
</dbReference>
<evidence type="ECO:0000259" key="1">
    <source>
        <dbReference type="Pfam" id="PF14397"/>
    </source>
</evidence>
<dbReference type="GO" id="GO:0016879">
    <property type="term" value="F:ligase activity, forming carbon-nitrogen bonds"/>
    <property type="evidence" value="ECO:0007669"/>
    <property type="project" value="TreeGrafter"/>
</dbReference>
<gene>
    <name evidence="2" type="ORF">PRVXH_001951</name>
</gene>
<name>A0AAU8HR45_9FIRM</name>
<feature type="domain" description="Alpha-L-glutamate ligase-related protein ATP-grasp" evidence="1">
    <location>
        <begin position="163"/>
        <end position="324"/>
    </location>
</feature>
<dbReference type="PANTHER" id="PTHR21621:SF0">
    <property type="entry name" value="BETA-CITRYLGLUTAMATE SYNTHASE B-RELATED"/>
    <property type="match status" value="1"/>
</dbReference>
<proteinExistence type="predicted"/>
<dbReference type="Pfam" id="PF14397">
    <property type="entry name" value="ATPgrasp_ST"/>
    <property type="match status" value="1"/>
</dbReference>
<sequence length="340" mass="38399">MSGYIKNILRDTHRKSIPNIILDLIRCGLKEKEVPLYYFTTLAYKKGRGHCLDYVGGKTHKKAMTVIHSKGNSTSPILQNKFLFNSHLNAIGANNPEVIAYNVRNNLFAKGRIFDISKPEDFKNSIAKILDNSVQKLFIKPLAGAGGKRCFKIDNLDNIDPDIFSTLIDSTFIFQQLIKQNSQVSKIYPHSVNTLRVHTVRQNGAIKVASSLMRLGQGGNVVDNASQGGIIVNIDRENGVLEKWGVNHLHSGGQSFTHHPDTEFKFEGFSIPYYEQVEEKCKQVAKYFNNWIIGWDIAITEDGFTFMEGNSNPNVRMMQLAEGGIKTNKVLKKLYRQYIK</sequence>
<dbReference type="AlphaFoldDB" id="A0AAU8HR45"/>
<reference evidence="2" key="2">
    <citation type="submission" date="2024-06" db="EMBL/GenBank/DDBJ databases">
        <authorList>
            <person name="Petrova K.O."/>
            <person name="Toshchakov S.V."/>
            <person name="Boltjanskaja Y.V."/>
            <person name="Kevbrin V.V."/>
        </authorList>
    </citation>
    <scope>NUCLEOTIDE SEQUENCE</scope>
    <source>
        <strain evidence="2">Z-710</strain>
    </source>
</reference>
<evidence type="ECO:0000313" key="2">
    <source>
        <dbReference type="EMBL" id="XCI28018.1"/>
    </source>
</evidence>
<dbReference type="RefSeq" id="WP_353892595.1">
    <property type="nucleotide sequence ID" value="NZ_CP159485.1"/>
</dbReference>
<accession>A0AAU8HR45</accession>
<reference evidence="2" key="1">
    <citation type="journal article" date="2018" name="Antonie Van Leeuwenhoek">
        <title>Proteinivorax hydrogeniformans sp. nov., an anaerobic, haloalkaliphilic bacterium fermenting proteinaceous compounds with high hydrogen production.</title>
        <authorList>
            <person name="Boltyanskaya Y."/>
            <person name="Detkova E."/>
            <person name="Pimenov N."/>
            <person name="Kevbrin V."/>
        </authorList>
    </citation>
    <scope>NUCLEOTIDE SEQUENCE</scope>
    <source>
        <strain evidence="2">Z-710</strain>
    </source>
</reference>
<dbReference type="SUPFAM" id="SSF56059">
    <property type="entry name" value="Glutathione synthetase ATP-binding domain-like"/>
    <property type="match status" value="1"/>
</dbReference>
<dbReference type="EMBL" id="CP159485">
    <property type="protein sequence ID" value="XCI28018.1"/>
    <property type="molecule type" value="Genomic_DNA"/>
</dbReference>
<dbReference type="InterPro" id="IPR039523">
    <property type="entry name" value="RimK-rel_E_lig_ATP-grasp"/>
</dbReference>
<dbReference type="GO" id="GO:0005737">
    <property type="term" value="C:cytoplasm"/>
    <property type="evidence" value="ECO:0007669"/>
    <property type="project" value="TreeGrafter"/>
</dbReference>